<sequence>MPLTPGGILKWIRHLTFCLPGARRRVETELETLTAEDPDVGLCVRNQVEEDWGTMDADEAFWIAHFAWGYWDELNLDGGLDKYPELKSFFKTFIIRALLVFCYQRPRAIIALTLLFNDIPLARYEHEHEHEHDDFEERWPIMVAQRRALLRWRHNHADASRLETGTGMAGFTL</sequence>
<name>A0A4Y7T319_COPMI</name>
<dbReference type="EMBL" id="QPFP01000032">
    <property type="protein sequence ID" value="TEB28563.1"/>
    <property type="molecule type" value="Genomic_DNA"/>
</dbReference>
<reference evidence="1 2" key="1">
    <citation type="journal article" date="2019" name="Nat. Ecol. Evol.">
        <title>Megaphylogeny resolves global patterns of mushroom evolution.</title>
        <authorList>
            <person name="Varga T."/>
            <person name="Krizsan K."/>
            <person name="Foldi C."/>
            <person name="Dima B."/>
            <person name="Sanchez-Garcia M."/>
            <person name="Sanchez-Ramirez S."/>
            <person name="Szollosi G.J."/>
            <person name="Szarkandi J.G."/>
            <person name="Papp V."/>
            <person name="Albert L."/>
            <person name="Andreopoulos W."/>
            <person name="Angelini C."/>
            <person name="Antonin V."/>
            <person name="Barry K.W."/>
            <person name="Bougher N.L."/>
            <person name="Buchanan P."/>
            <person name="Buyck B."/>
            <person name="Bense V."/>
            <person name="Catcheside P."/>
            <person name="Chovatia M."/>
            <person name="Cooper J."/>
            <person name="Damon W."/>
            <person name="Desjardin D."/>
            <person name="Finy P."/>
            <person name="Geml J."/>
            <person name="Haridas S."/>
            <person name="Hughes K."/>
            <person name="Justo A."/>
            <person name="Karasinski D."/>
            <person name="Kautmanova I."/>
            <person name="Kiss B."/>
            <person name="Kocsube S."/>
            <person name="Kotiranta H."/>
            <person name="LaButti K.M."/>
            <person name="Lechner B.E."/>
            <person name="Liimatainen K."/>
            <person name="Lipzen A."/>
            <person name="Lukacs Z."/>
            <person name="Mihaltcheva S."/>
            <person name="Morgado L.N."/>
            <person name="Niskanen T."/>
            <person name="Noordeloos M.E."/>
            <person name="Ohm R.A."/>
            <person name="Ortiz-Santana B."/>
            <person name="Ovrebo C."/>
            <person name="Racz N."/>
            <person name="Riley R."/>
            <person name="Savchenko A."/>
            <person name="Shiryaev A."/>
            <person name="Soop K."/>
            <person name="Spirin V."/>
            <person name="Szebenyi C."/>
            <person name="Tomsovsky M."/>
            <person name="Tulloss R.E."/>
            <person name="Uehling J."/>
            <person name="Grigoriev I.V."/>
            <person name="Vagvolgyi C."/>
            <person name="Papp T."/>
            <person name="Martin F.M."/>
            <person name="Miettinen O."/>
            <person name="Hibbett D.S."/>
            <person name="Nagy L.G."/>
        </authorList>
    </citation>
    <scope>NUCLEOTIDE SEQUENCE [LARGE SCALE GENOMIC DNA]</scope>
    <source>
        <strain evidence="1 2">FP101781</strain>
    </source>
</reference>
<keyword evidence="2" id="KW-1185">Reference proteome</keyword>
<evidence type="ECO:0000313" key="1">
    <source>
        <dbReference type="EMBL" id="TEB28563.1"/>
    </source>
</evidence>
<dbReference type="AlphaFoldDB" id="A0A4Y7T319"/>
<evidence type="ECO:0000313" key="2">
    <source>
        <dbReference type="Proteomes" id="UP000298030"/>
    </source>
</evidence>
<protein>
    <submittedName>
        <fullName evidence="1">Uncharacterized protein</fullName>
    </submittedName>
</protein>
<organism evidence="1 2">
    <name type="scientific">Coprinellus micaceus</name>
    <name type="common">Glistening ink-cap mushroom</name>
    <name type="synonym">Coprinus micaceus</name>
    <dbReference type="NCBI Taxonomy" id="71717"/>
    <lineage>
        <taxon>Eukaryota</taxon>
        <taxon>Fungi</taxon>
        <taxon>Dikarya</taxon>
        <taxon>Basidiomycota</taxon>
        <taxon>Agaricomycotina</taxon>
        <taxon>Agaricomycetes</taxon>
        <taxon>Agaricomycetidae</taxon>
        <taxon>Agaricales</taxon>
        <taxon>Agaricineae</taxon>
        <taxon>Psathyrellaceae</taxon>
        <taxon>Coprinellus</taxon>
    </lineage>
</organism>
<comment type="caution">
    <text evidence="1">The sequence shown here is derived from an EMBL/GenBank/DDBJ whole genome shotgun (WGS) entry which is preliminary data.</text>
</comment>
<proteinExistence type="predicted"/>
<accession>A0A4Y7T319</accession>
<dbReference type="Proteomes" id="UP000298030">
    <property type="component" value="Unassembled WGS sequence"/>
</dbReference>
<gene>
    <name evidence="1" type="ORF">FA13DRAFT_1711847</name>
</gene>